<dbReference type="Proteomes" id="UP000093173">
    <property type="component" value="Unassembled WGS sequence"/>
</dbReference>
<organism evidence="2 3">
    <name type="scientific">Vibrio genomosp. F10</name>
    <dbReference type="NCBI Taxonomy" id="723171"/>
    <lineage>
        <taxon>Bacteria</taxon>
        <taxon>Pseudomonadati</taxon>
        <taxon>Pseudomonadota</taxon>
        <taxon>Gammaproteobacteria</taxon>
        <taxon>Vibrionales</taxon>
        <taxon>Vibrionaceae</taxon>
        <taxon>Vibrio</taxon>
    </lineage>
</organism>
<reference evidence="3" key="1">
    <citation type="submission" date="2016-06" db="EMBL/GenBank/DDBJ databases">
        <authorList>
            <person name="Hehemann J.-H."/>
            <person name="Arevalo P."/>
            <person name="Datta M.S."/>
            <person name="Polz M.F."/>
        </authorList>
    </citation>
    <scope>NUCLEOTIDE SEQUENCE [LARGE SCALE GENOMIC DNA]</scope>
    <source>
        <strain evidence="3">9CSC122</strain>
    </source>
</reference>
<dbReference type="AlphaFoldDB" id="A0A1B9R190"/>
<comment type="caution">
    <text evidence="2">The sequence shown here is derived from an EMBL/GenBank/DDBJ whole genome shotgun (WGS) entry which is preliminary data.</text>
</comment>
<gene>
    <name evidence="2" type="ORF">A6E14_06240</name>
</gene>
<keyword evidence="1" id="KW-0472">Membrane</keyword>
<dbReference type="PANTHER" id="PTHR40278">
    <property type="entry name" value="DNA UTILIZATION PROTEIN HOFN"/>
    <property type="match status" value="1"/>
</dbReference>
<protein>
    <submittedName>
        <fullName evidence="2">Pilus assembly protein PilN</fullName>
    </submittedName>
</protein>
<dbReference type="InterPro" id="IPR007813">
    <property type="entry name" value="PilN"/>
</dbReference>
<sequence>MLYSVNLLPWRDEKRKKHKKRFFSLIVLSLLVSFLLQYVAGWYFIAELNQQQGRINYFTRYIEQLDQKINELKLTEQDHSALLTRLSVVEELQSSRNRSTEFMVEIQKLVPEGVYVDKIKMKGNEIEMKGISDSTAHLATMLDNLEKSAFLEDVSMHSIIHDQKRFGQSYQTFEASFRIAVTDERPLDDGISQMRPSSKTLSGQIPSEKIADKERRRAMCLAILNVHHCVEELDGMGVLHG</sequence>
<accession>A0A1B9R190</accession>
<evidence type="ECO:0000256" key="1">
    <source>
        <dbReference type="SAM" id="Phobius"/>
    </source>
</evidence>
<dbReference type="GO" id="GO:0043107">
    <property type="term" value="P:type IV pilus-dependent motility"/>
    <property type="evidence" value="ECO:0007669"/>
    <property type="project" value="TreeGrafter"/>
</dbReference>
<keyword evidence="1" id="KW-1133">Transmembrane helix</keyword>
<dbReference type="RefSeq" id="WP_017039286.1">
    <property type="nucleotide sequence ID" value="NZ_JBNGCH010000314.1"/>
</dbReference>
<name>A0A1B9R190_9VIBR</name>
<dbReference type="Pfam" id="PF05137">
    <property type="entry name" value="PilN"/>
    <property type="match status" value="1"/>
</dbReference>
<evidence type="ECO:0000313" key="2">
    <source>
        <dbReference type="EMBL" id="OCH78067.1"/>
    </source>
</evidence>
<dbReference type="InterPro" id="IPR052534">
    <property type="entry name" value="Extracell_DNA_Util/SecSys_Comp"/>
</dbReference>
<keyword evidence="1" id="KW-0812">Transmembrane</keyword>
<dbReference type="GO" id="GO:0043683">
    <property type="term" value="P:type IV pilus assembly"/>
    <property type="evidence" value="ECO:0007669"/>
    <property type="project" value="TreeGrafter"/>
</dbReference>
<keyword evidence="3" id="KW-1185">Reference proteome</keyword>
<dbReference type="EMBL" id="MAJZ01000314">
    <property type="protein sequence ID" value="OCH78067.1"/>
    <property type="molecule type" value="Genomic_DNA"/>
</dbReference>
<proteinExistence type="predicted"/>
<evidence type="ECO:0000313" key="3">
    <source>
        <dbReference type="Proteomes" id="UP000093173"/>
    </source>
</evidence>
<dbReference type="PANTHER" id="PTHR40278:SF2">
    <property type="entry name" value="TYPE IV PILUS INNER MEMBRANE COMPONENT PILN"/>
    <property type="match status" value="1"/>
</dbReference>
<feature type="transmembrane region" description="Helical" evidence="1">
    <location>
        <begin position="21"/>
        <end position="45"/>
    </location>
</feature>